<feature type="compositionally biased region" description="Basic and acidic residues" evidence="1">
    <location>
        <begin position="645"/>
        <end position="655"/>
    </location>
</feature>
<sequence length="685" mass="72725">MRATRASSVMGAVALAATLGATLLVPGASARTAPEPVTQPSTPSQGCDPIDPAACLLPFPSNWHTKKDSSTETGRRVDFDPASMPRNVQGTAIDPTEWNRSDGFSPGSMLLARVPGLDLDRTGAAPITDIGSSLENDAPIVLLDLTTGERWPYWAELDANAVGPDRQALIVRPAKNLIAGHDYAVALRDLKDGDGKPIEPPTAFADLRAGKGPGEAKGAGEPKGAERAALRRRARQLAPAFEGLAKAGVKTEHAYLAWDFTVASTRSLSERMLHLRDDSFDQLGDAAPEFVVGEVTENPADDPIARSVRGVFNIPSYLDRPGGPPGAGFAYDERGLPRRTEGNKQIASFQCEIPRKALADPAVPALYGHGLLGAEGEVGSGSITAMAAEHNLAFCATKWAGMSSDDLSFVAETLQDLGKFPAVPDRLQQGILNGLWLGRLLTHKDGFASDEAFRNDAGTSVLDADADLAYYGNSQGGIIGGALTAVSTEVERSALGVPGMNFSTLLNRSSNWAPFEQIVDTAYPDKLDQQVNLALIQMLWDRGETNGYAQHLTHDPLPNTPEHRVLMHVAFGDHQVSPSAAEVQARTVGARIHRPTVAAGRNPDKEPYWAIEPLEYPASTGSAMVVWDSGAPYQPLTNTAPSEGADPHGDPRNDRAARAQTGEFLRTGRIVDVCSGAPCEAAPRG</sequence>
<feature type="compositionally biased region" description="Basic and acidic residues" evidence="1">
    <location>
        <begin position="65"/>
        <end position="79"/>
    </location>
</feature>
<gene>
    <name evidence="3" type="ORF">JGS22_017665</name>
</gene>
<feature type="signal peptide" evidence="2">
    <location>
        <begin position="1"/>
        <end position="30"/>
    </location>
</feature>
<dbReference type="RefSeq" id="WP_211038207.1">
    <property type="nucleotide sequence ID" value="NZ_JAELVF020000001.1"/>
</dbReference>
<comment type="caution">
    <text evidence="3">The sequence shown here is derived from an EMBL/GenBank/DDBJ whole genome shotgun (WGS) entry which is preliminary data.</text>
</comment>
<evidence type="ECO:0000313" key="4">
    <source>
        <dbReference type="Proteomes" id="UP000694501"/>
    </source>
</evidence>
<evidence type="ECO:0008006" key="5">
    <source>
        <dbReference type="Google" id="ProtNLM"/>
    </source>
</evidence>
<feature type="region of interest" description="Disordered" evidence="1">
    <location>
        <begin position="634"/>
        <end position="655"/>
    </location>
</feature>
<protein>
    <recommendedName>
        <fullName evidence="5">ATP-dependent DNA helicase RecG</fullName>
    </recommendedName>
</protein>
<evidence type="ECO:0000256" key="2">
    <source>
        <dbReference type="SAM" id="SignalP"/>
    </source>
</evidence>
<feature type="region of interest" description="Disordered" evidence="1">
    <location>
        <begin position="203"/>
        <end position="226"/>
    </location>
</feature>
<dbReference type="Proteomes" id="UP000694501">
    <property type="component" value="Unassembled WGS sequence"/>
</dbReference>
<keyword evidence="4" id="KW-1185">Reference proteome</keyword>
<keyword evidence="2" id="KW-0732">Signal</keyword>
<dbReference type="AlphaFoldDB" id="A0A949JNG1"/>
<organism evidence="3 4">
    <name type="scientific">Streptomyces tardus</name>
    <dbReference type="NCBI Taxonomy" id="2780544"/>
    <lineage>
        <taxon>Bacteria</taxon>
        <taxon>Bacillati</taxon>
        <taxon>Actinomycetota</taxon>
        <taxon>Actinomycetes</taxon>
        <taxon>Kitasatosporales</taxon>
        <taxon>Streptomycetaceae</taxon>
        <taxon>Streptomyces</taxon>
    </lineage>
</organism>
<name>A0A949JNG1_9ACTN</name>
<dbReference type="EMBL" id="JAELVF020000001">
    <property type="protein sequence ID" value="MBU7599394.1"/>
    <property type="molecule type" value="Genomic_DNA"/>
</dbReference>
<proteinExistence type="predicted"/>
<feature type="region of interest" description="Disordered" evidence="1">
    <location>
        <begin position="65"/>
        <end position="95"/>
    </location>
</feature>
<feature type="chain" id="PRO_5037584307" description="ATP-dependent DNA helicase RecG" evidence="2">
    <location>
        <begin position="31"/>
        <end position="685"/>
    </location>
</feature>
<reference evidence="3" key="1">
    <citation type="submission" date="2021-06" db="EMBL/GenBank/DDBJ databases">
        <title>Sequencing of actinobacteria type strains.</title>
        <authorList>
            <person name="Nguyen G.-S."/>
            <person name="Wentzel A."/>
        </authorList>
    </citation>
    <scope>NUCLEOTIDE SEQUENCE</scope>
    <source>
        <strain evidence="3">P38-E01</strain>
    </source>
</reference>
<evidence type="ECO:0000313" key="3">
    <source>
        <dbReference type="EMBL" id="MBU7599394.1"/>
    </source>
</evidence>
<evidence type="ECO:0000256" key="1">
    <source>
        <dbReference type="SAM" id="MobiDB-lite"/>
    </source>
</evidence>
<accession>A0A949JNG1</accession>